<feature type="transmembrane region" description="Helical" evidence="1">
    <location>
        <begin position="5"/>
        <end position="24"/>
    </location>
</feature>
<dbReference type="Proteomes" id="UP000308526">
    <property type="component" value="Segment"/>
</dbReference>
<evidence type="ECO:0000313" key="2">
    <source>
        <dbReference type="EMBL" id="VCU43889.1"/>
    </source>
</evidence>
<evidence type="ECO:0000256" key="1">
    <source>
        <dbReference type="SAM" id="Phobius"/>
    </source>
</evidence>
<gene>
    <name evidence="2" type="ORF">MAR003J3_00183</name>
</gene>
<reference evidence="2 3" key="1">
    <citation type="submission" date="2018-10" db="EMBL/GenBank/DDBJ databases">
        <authorList>
            <person name="Redgwell R T."/>
            <person name="Michniewski S."/>
            <person name="Millard A."/>
        </authorList>
    </citation>
    <scope>NUCLEOTIDE SEQUENCE [LARGE SCALE GENOMIC DNA]</scope>
    <source>
        <strain evidence="3">vB_Eco_mar003J3</strain>
    </source>
</reference>
<keyword evidence="1" id="KW-0472">Membrane</keyword>
<organism evidence="2 3">
    <name type="scientific">Escherichia phage vB_Eco_mar003J3</name>
    <dbReference type="NCBI Taxonomy" id="2419761"/>
    <lineage>
        <taxon>Viruses</taxon>
        <taxon>Duplodnaviria</taxon>
        <taxon>Heunggongvirae</taxon>
        <taxon>Uroviricota</taxon>
        <taxon>Caudoviricetes</taxon>
        <taxon>Demerecviridae</taxon>
        <taxon>Markadamsvirinae</taxon>
        <taxon>Epseptimavirus</taxon>
        <taxon>Epseptimavirus mar003J3</taxon>
    </lineage>
</organism>
<dbReference type="EMBL" id="LR027389">
    <property type="protein sequence ID" value="VCU43889.1"/>
    <property type="molecule type" value="Genomic_DNA"/>
</dbReference>
<feature type="transmembrane region" description="Helical" evidence="1">
    <location>
        <begin position="30"/>
        <end position="50"/>
    </location>
</feature>
<sequence length="52" mass="5834">MKVKIASVFMCTWVIPVIIVGFNIDVLSTMWKVVGLSTGFTMLGLSMLWLKK</sequence>
<accession>A0A3P4A8D8</accession>
<keyword evidence="1" id="KW-1133">Transmembrane helix</keyword>
<keyword evidence="1" id="KW-0812">Transmembrane</keyword>
<protein>
    <submittedName>
        <fullName evidence="2">Uncharacterized protein</fullName>
    </submittedName>
</protein>
<keyword evidence="3" id="KW-1185">Reference proteome</keyword>
<proteinExistence type="predicted"/>
<name>A0A3P4A8D8_9CAUD</name>
<evidence type="ECO:0000313" key="3">
    <source>
        <dbReference type="Proteomes" id="UP000308526"/>
    </source>
</evidence>